<evidence type="ECO:0000313" key="3">
    <source>
        <dbReference type="Proteomes" id="UP000030746"/>
    </source>
</evidence>
<dbReference type="AlphaFoldDB" id="V3ZQ40"/>
<dbReference type="HOGENOM" id="CLU_134026_0_0_1"/>
<dbReference type="OrthoDB" id="6421717at2759"/>
<dbReference type="OMA" id="CCNIMES"/>
<dbReference type="GO" id="GO:0005615">
    <property type="term" value="C:extracellular space"/>
    <property type="evidence" value="ECO:0007669"/>
    <property type="project" value="TreeGrafter"/>
</dbReference>
<dbReference type="PANTHER" id="PTHR31129:SF2">
    <property type="entry name" value="GLYCOPROTEIN HORMONE ALPHA-2"/>
    <property type="match status" value="1"/>
</dbReference>
<dbReference type="InterPro" id="IPR029034">
    <property type="entry name" value="Cystine-knot_cytokine"/>
</dbReference>
<keyword evidence="1" id="KW-0812">Transmembrane</keyword>
<feature type="transmembrane region" description="Helical" evidence="1">
    <location>
        <begin position="20"/>
        <end position="38"/>
    </location>
</feature>
<dbReference type="RefSeq" id="XP_009055704.1">
    <property type="nucleotide sequence ID" value="XM_009057456.1"/>
</dbReference>
<keyword evidence="1" id="KW-1133">Transmembrane helix</keyword>
<gene>
    <name evidence="2" type="ORF">LOTGIDRAFT_161605</name>
</gene>
<reference evidence="2 3" key="1">
    <citation type="journal article" date="2013" name="Nature">
        <title>Insights into bilaterian evolution from three spiralian genomes.</title>
        <authorList>
            <person name="Simakov O."/>
            <person name="Marletaz F."/>
            <person name="Cho S.J."/>
            <person name="Edsinger-Gonzales E."/>
            <person name="Havlak P."/>
            <person name="Hellsten U."/>
            <person name="Kuo D.H."/>
            <person name="Larsson T."/>
            <person name="Lv J."/>
            <person name="Arendt D."/>
            <person name="Savage R."/>
            <person name="Osoegawa K."/>
            <person name="de Jong P."/>
            <person name="Grimwood J."/>
            <person name="Chapman J.A."/>
            <person name="Shapiro H."/>
            <person name="Aerts A."/>
            <person name="Otillar R.P."/>
            <person name="Terry A.Y."/>
            <person name="Boore J.L."/>
            <person name="Grigoriev I.V."/>
            <person name="Lindberg D.R."/>
            <person name="Seaver E.C."/>
            <person name="Weisblat D.A."/>
            <person name="Putnam N.H."/>
            <person name="Rokhsar D.S."/>
        </authorList>
    </citation>
    <scope>NUCLEOTIDE SEQUENCE [LARGE SCALE GENOMIC DNA]</scope>
</reference>
<dbReference type="GO" id="GO:0007166">
    <property type="term" value="P:cell surface receptor signaling pathway"/>
    <property type="evidence" value="ECO:0007669"/>
    <property type="project" value="TreeGrafter"/>
</dbReference>
<dbReference type="FunFam" id="2.10.90.10:FF:000049">
    <property type="entry name" value="Glycoprotein hormone alpha 2"/>
    <property type="match status" value="1"/>
</dbReference>
<dbReference type="KEGG" id="lgi:LOTGIDRAFT_161605"/>
<dbReference type="InterPro" id="IPR052680">
    <property type="entry name" value="Glyco_Hormone_Alpha"/>
</dbReference>
<dbReference type="CTD" id="20238733"/>
<dbReference type="EMBL" id="KB201891">
    <property type="protein sequence ID" value="ESO93503.1"/>
    <property type="molecule type" value="Genomic_DNA"/>
</dbReference>
<dbReference type="GeneID" id="20238733"/>
<name>V3ZQ40_LOTGI</name>
<dbReference type="Proteomes" id="UP000030746">
    <property type="component" value="Unassembled WGS sequence"/>
</dbReference>
<keyword evidence="3" id="KW-1185">Reference proteome</keyword>
<protein>
    <submittedName>
        <fullName evidence="2">Uncharacterized protein</fullName>
    </submittedName>
</protein>
<keyword evidence="1" id="KW-0472">Membrane</keyword>
<dbReference type="PANTHER" id="PTHR31129">
    <property type="entry name" value="GLYCOPROTEIN HORMONE ALPHA-2"/>
    <property type="match status" value="1"/>
</dbReference>
<sequence length="147" mass="16797">MAGYRKSTKNFVYPVTCRYVRTLFLVILVILSQVTLTYSRASRQKRHIWERPGCTKVFHARVVKIPYCVEFRVETNACRGFCESYAHPSLSSTLLLNPNLRITSRSECCSITSTHDVTVRVWCIGTGWTNKTFKSAVDCGCSICRQD</sequence>
<proteinExistence type="predicted"/>
<organism evidence="2 3">
    <name type="scientific">Lottia gigantea</name>
    <name type="common">Giant owl limpet</name>
    <dbReference type="NCBI Taxonomy" id="225164"/>
    <lineage>
        <taxon>Eukaryota</taxon>
        <taxon>Metazoa</taxon>
        <taxon>Spiralia</taxon>
        <taxon>Lophotrochozoa</taxon>
        <taxon>Mollusca</taxon>
        <taxon>Gastropoda</taxon>
        <taxon>Patellogastropoda</taxon>
        <taxon>Lottioidea</taxon>
        <taxon>Lottiidae</taxon>
        <taxon>Lottia</taxon>
    </lineage>
</organism>
<dbReference type="Gene3D" id="2.10.90.10">
    <property type="entry name" value="Cystine-knot cytokines"/>
    <property type="match status" value="1"/>
</dbReference>
<evidence type="ECO:0000313" key="2">
    <source>
        <dbReference type="EMBL" id="ESO93503.1"/>
    </source>
</evidence>
<evidence type="ECO:0000256" key="1">
    <source>
        <dbReference type="SAM" id="Phobius"/>
    </source>
</evidence>
<accession>V3ZQ40</accession>
<dbReference type="GO" id="GO:0051427">
    <property type="term" value="F:hormone receptor binding"/>
    <property type="evidence" value="ECO:0007669"/>
    <property type="project" value="TreeGrafter"/>
</dbReference>